<dbReference type="InterPro" id="IPR013087">
    <property type="entry name" value="Znf_C2H2_type"/>
</dbReference>
<dbReference type="GO" id="GO:0090158">
    <property type="term" value="P:endoplasmic reticulum membrane organization"/>
    <property type="evidence" value="ECO:0007669"/>
    <property type="project" value="TreeGrafter"/>
</dbReference>
<evidence type="ECO:0000259" key="4">
    <source>
        <dbReference type="PROSITE" id="PS50157"/>
    </source>
</evidence>
<keyword evidence="2" id="KW-0862">Zinc</keyword>
<accession>A0A7S2CG10</accession>
<dbReference type="PANTHER" id="PTHR46355">
    <property type="entry name" value="UPF0428 PROTEIN CXORF56"/>
    <property type="match status" value="1"/>
</dbReference>
<reference evidence="5" key="1">
    <citation type="submission" date="2021-01" db="EMBL/GenBank/DDBJ databases">
        <authorList>
            <person name="Corre E."/>
            <person name="Pelletier E."/>
            <person name="Niang G."/>
            <person name="Scheremetjew M."/>
            <person name="Finn R."/>
            <person name="Kale V."/>
            <person name="Holt S."/>
            <person name="Cochrane G."/>
            <person name="Meng A."/>
            <person name="Brown T."/>
            <person name="Cohen L."/>
        </authorList>
    </citation>
    <scope>NUCLEOTIDE SEQUENCE</scope>
    <source>
        <strain evidence="5">CCMP2222</strain>
    </source>
</reference>
<organism evidence="5">
    <name type="scientific">Alexandrium andersonii</name>
    <dbReference type="NCBI Taxonomy" id="327968"/>
    <lineage>
        <taxon>Eukaryota</taxon>
        <taxon>Sar</taxon>
        <taxon>Alveolata</taxon>
        <taxon>Dinophyceae</taxon>
        <taxon>Gonyaulacales</taxon>
        <taxon>Pyrocystaceae</taxon>
        <taxon>Alexandrium</taxon>
    </lineage>
</organism>
<evidence type="ECO:0000256" key="2">
    <source>
        <dbReference type="PROSITE-ProRule" id="PRU00042"/>
    </source>
</evidence>
<dbReference type="GO" id="GO:0005737">
    <property type="term" value="C:cytoplasm"/>
    <property type="evidence" value="ECO:0007669"/>
    <property type="project" value="GOC"/>
</dbReference>
<feature type="domain" description="C2H2-type" evidence="4">
    <location>
        <begin position="161"/>
        <end position="190"/>
    </location>
</feature>
<keyword evidence="2" id="KW-0863">Zinc-finger</keyword>
<name>A0A7S2CG10_9DINO</name>
<feature type="compositionally biased region" description="Basic and acidic residues" evidence="3">
    <location>
        <begin position="181"/>
        <end position="201"/>
    </location>
</feature>
<proteinExistence type="inferred from homology"/>
<dbReference type="InterPro" id="IPR029704">
    <property type="entry name" value="STEEP-like"/>
</dbReference>
<dbReference type="GO" id="GO:0008270">
    <property type="term" value="F:zinc ion binding"/>
    <property type="evidence" value="ECO:0007669"/>
    <property type="project" value="UniProtKB-KW"/>
</dbReference>
<dbReference type="AlphaFoldDB" id="A0A7S2CG10"/>
<evidence type="ECO:0000256" key="1">
    <source>
        <dbReference type="ARBA" id="ARBA00024205"/>
    </source>
</evidence>
<dbReference type="InterPro" id="IPR057965">
    <property type="entry name" value="STEEP1_dom"/>
</dbReference>
<feature type="region of interest" description="Disordered" evidence="3">
    <location>
        <begin position="181"/>
        <end position="207"/>
    </location>
</feature>
<dbReference type="GO" id="GO:0006888">
    <property type="term" value="P:endoplasmic reticulum to Golgi vesicle-mediated transport"/>
    <property type="evidence" value="ECO:0007669"/>
    <property type="project" value="TreeGrafter"/>
</dbReference>
<gene>
    <name evidence="5" type="ORF">AAND1436_LOCUS17367</name>
</gene>
<dbReference type="Pfam" id="PF25809">
    <property type="entry name" value="STEEP1"/>
    <property type="match status" value="1"/>
</dbReference>
<dbReference type="PROSITE" id="PS00028">
    <property type="entry name" value="ZINC_FINGER_C2H2_1"/>
    <property type="match status" value="1"/>
</dbReference>
<protein>
    <recommendedName>
        <fullName evidence="4">C2H2-type domain-containing protein</fullName>
    </recommendedName>
</protein>
<dbReference type="PANTHER" id="PTHR46355:SF1">
    <property type="entry name" value="STING ER EXIT PROTEIN"/>
    <property type="match status" value="1"/>
</dbReference>
<dbReference type="EMBL" id="HBGQ01035247">
    <property type="protein sequence ID" value="CAD9422894.1"/>
    <property type="molecule type" value="Transcribed_RNA"/>
</dbReference>
<sequence>MAQAAVSARVLSHLRSGEEGQARPQGLKAAMPKVVTFRRTPVFTNMRQKLVDEQFNVIHCKRCSAHVVITDADLATMPRRKTDGALVLDARKVVVRLNTSRRDGSQLIRRPNGAERQYVHDCGSCGQAVGYTSTPHEDDFQLFYIAEQAVDVPWHRVKTPWVCKVCGYVCKDQAHLESHRRQRQHFSEEAEKEAKEAETETKPIMVG</sequence>
<dbReference type="PROSITE" id="PS50157">
    <property type="entry name" value="ZINC_FINGER_C2H2_2"/>
    <property type="match status" value="1"/>
</dbReference>
<evidence type="ECO:0000256" key="3">
    <source>
        <dbReference type="SAM" id="MobiDB-lite"/>
    </source>
</evidence>
<comment type="similarity">
    <text evidence="1">Belongs to the STEEP1 family.</text>
</comment>
<evidence type="ECO:0000313" key="5">
    <source>
        <dbReference type="EMBL" id="CAD9422894.1"/>
    </source>
</evidence>
<keyword evidence="2" id="KW-0479">Metal-binding</keyword>